<feature type="domain" description="Phosphagen kinase C-terminal" evidence="9">
    <location>
        <begin position="127"/>
        <end position="370"/>
    </location>
</feature>
<name>A0A2C9KBD8_BIOGL</name>
<dbReference type="Pfam" id="PF02807">
    <property type="entry name" value="ATP-gua_PtransN"/>
    <property type="match status" value="1"/>
</dbReference>
<dbReference type="KEGG" id="bgt:106050195"/>
<dbReference type="GO" id="GO:0004111">
    <property type="term" value="F:creatine kinase activity"/>
    <property type="evidence" value="ECO:0007669"/>
    <property type="project" value="InterPro"/>
</dbReference>
<gene>
    <name evidence="10" type="primary">106050195</name>
</gene>
<dbReference type="GO" id="GO:0005524">
    <property type="term" value="F:ATP binding"/>
    <property type="evidence" value="ECO:0007669"/>
    <property type="project" value="UniProtKB-UniRule"/>
</dbReference>
<dbReference type="Proteomes" id="UP000076420">
    <property type="component" value="Unassembled WGS sequence"/>
</dbReference>
<dbReference type="PROSITE" id="PS51510">
    <property type="entry name" value="PHOSPHAGEN_KINASE_C"/>
    <property type="match status" value="1"/>
</dbReference>
<dbReference type="VEuPathDB" id="VectorBase:BGLB017203"/>
<evidence type="ECO:0000256" key="7">
    <source>
        <dbReference type="PROSITE-ProRule" id="PRU00843"/>
    </source>
</evidence>
<accession>A0A2C9KBD8</accession>
<evidence type="ECO:0000259" key="8">
    <source>
        <dbReference type="PROSITE" id="PS51509"/>
    </source>
</evidence>
<evidence type="ECO:0000256" key="5">
    <source>
        <dbReference type="ARBA" id="ARBA00022840"/>
    </source>
</evidence>
<dbReference type="Gene3D" id="1.10.135.10">
    <property type="entry name" value="ATP:guanido phosphotransferase, N-terminal domain"/>
    <property type="match status" value="1"/>
</dbReference>
<dbReference type="AlphaFoldDB" id="A0A2C9KBD8"/>
<keyword evidence="5 7" id="KW-0067">ATP-binding</keyword>
<evidence type="ECO:0000313" key="11">
    <source>
        <dbReference type="Proteomes" id="UP000076420"/>
    </source>
</evidence>
<evidence type="ECO:0000256" key="1">
    <source>
        <dbReference type="ARBA" id="ARBA00006798"/>
    </source>
</evidence>
<evidence type="ECO:0000256" key="3">
    <source>
        <dbReference type="ARBA" id="ARBA00022741"/>
    </source>
</evidence>
<dbReference type="Pfam" id="PF00217">
    <property type="entry name" value="ATP-gua_Ptrans"/>
    <property type="match status" value="1"/>
</dbReference>
<feature type="domain" description="Phosphagen kinase N-terminal" evidence="8">
    <location>
        <begin position="13"/>
        <end position="96"/>
    </location>
</feature>
<reference evidence="10" key="1">
    <citation type="submission" date="2020-05" db="UniProtKB">
        <authorList>
            <consortium name="EnsemblMetazoa"/>
        </authorList>
    </citation>
    <scope>IDENTIFICATION</scope>
    <source>
        <strain evidence="10">BB02</strain>
    </source>
</reference>
<protein>
    <recommendedName>
        <fullName evidence="12">Arginine kinase</fullName>
    </recommendedName>
</protein>
<dbReference type="OrthoDB" id="430219at2759"/>
<feature type="binding site" evidence="7">
    <location>
        <begin position="130"/>
        <end position="134"/>
    </location>
    <ligand>
        <name>ATP</name>
        <dbReference type="ChEBI" id="CHEBI:30616"/>
    </ligand>
</feature>
<sequence>MACCFGEDTGPAEAERLWKIFKSNPDSIKSPLYKHFTKEILDELKKVKTTFGGTLVHQIKGGMTNMDDPIGVYATDQDAYTAFAPLYDPVIKDYFQVEELNHPETAYGTFEEVTELENMNLDPTGKYIKRVCIEQRRNLEGHAFVSLQNKAKREAVERIVMRLCKHLEWSSCSKYDSMLKQHEDFYELIARDDMVMKADNKYLQDAGGYKMYPWQRGIWGNPRQLLDNAQYVYVNHEDHLRLFIIENNRKLTDCYRQMSRDIVNLRLHHFFAKRKGLGYLTFSPTNIGTAMRISVRVRLPKLSKQPDFAEICETNNLYCQKVEPAKDVVVEPDDILYELWNKHKMGMTEIDILREVVKGLEKVFEEEKNLEGKK</sequence>
<dbReference type="STRING" id="6526.A0A2C9KBD8"/>
<dbReference type="GO" id="GO:0046314">
    <property type="term" value="P:phosphocreatine biosynthetic process"/>
    <property type="evidence" value="ECO:0007669"/>
    <property type="project" value="InterPro"/>
</dbReference>
<dbReference type="VEuPathDB" id="VectorBase:BGLAX_029161"/>
<comment type="similarity">
    <text evidence="1 6">Belongs to the ATP:guanido phosphotransferase family.</text>
</comment>
<feature type="binding site" evidence="7">
    <location>
        <begin position="292"/>
        <end position="296"/>
    </location>
    <ligand>
        <name>ATP</name>
        <dbReference type="ChEBI" id="CHEBI:30616"/>
    </ligand>
</feature>
<dbReference type="InterPro" id="IPR036802">
    <property type="entry name" value="ATP-guanido_PTrfase_N_sf"/>
</dbReference>
<dbReference type="RefSeq" id="XP_013060597.2">
    <property type="nucleotide sequence ID" value="XM_013205143.2"/>
</dbReference>
<dbReference type="InterPro" id="IPR022414">
    <property type="entry name" value="ATP-guanido_PTrfase_cat"/>
</dbReference>
<keyword evidence="3 7" id="KW-0547">Nucleotide-binding</keyword>
<evidence type="ECO:0000256" key="6">
    <source>
        <dbReference type="PROSITE-ProRule" id="PRU00842"/>
    </source>
</evidence>
<dbReference type="InterPro" id="IPR022413">
    <property type="entry name" value="ATP-guanido_PTrfase_N"/>
</dbReference>
<dbReference type="SUPFAM" id="SSF48034">
    <property type="entry name" value="Guanido kinase N-terminal domain"/>
    <property type="match status" value="1"/>
</dbReference>
<evidence type="ECO:0008006" key="12">
    <source>
        <dbReference type="Google" id="ProtNLM"/>
    </source>
</evidence>
<evidence type="ECO:0000313" key="10">
    <source>
        <dbReference type="EnsemblMetazoa" id="BGLB017203-PA"/>
    </source>
</evidence>
<proteinExistence type="inferred from homology"/>
<dbReference type="PANTHER" id="PTHR11547">
    <property type="entry name" value="ARGININE OR CREATINE KINASE"/>
    <property type="match status" value="1"/>
</dbReference>
<dbReference type="FunFam" id="1.10.135.10:FF:000003">
    <property type="entry name" value="Three-domain arginine kinase"/>
    <property type="match status" value="1"/>
</dbReference>
<comment type="caution">
    <text evidence="7">Lacks conserved residue(s) required for the propagation of feature annotation.</text>
</comment>
<dbReference type="InterPro" id="IPR014746">
    <property type="entry name" value="Gln_synth/guanido_kin_cat_dom"/>
</dbReference>
<feature type="binding site" evidence="7">
    <location>
        <position position="241"/>
    </location>
    <ligand>
        <name>ATP</name>
        <dbReference type="ChEBI" id="CHEBI:30616"/>
    </ligand>
</feature>
<keyword evidence="2 7" id="KW-0808">Transferase</keyword>
<keyword evidence="4 7" id="KW-0418">Kinase</keyword>
<dbReference type="InterPro" id="IPR000749">
    <property type="entry name" value="ATP-guanido_PTrfase"/>
</dbReference>
<dbReference type="GO" id="GO:0005615">
    <property type="term" value="C:extracellular space"/>
    <property type="evidence" value="ECO:0007669"/>
    <property type="project" value="TreeGrafter"/>
</dbReference>
<dbReference type="Gene3D" id="3.30.590.10">
    <property type="entry name" value="Glutamine synthetase/guanido kinase, catalytic domain"/>
    <property type="match status" value="1"/>
</dbReference>
<evidence type="ECO:0000256" key="2">
    <source>
        <dbReference type="ARBA" id="ARBA00022679"/>
    </source>
</evidence>
<feature type="binding site" evidence="7">
    <location>
        <begin position="320"/>
        <end position="325"/>
    </location>
    <ligand>
        <name>ATP</name>
        <dbReference type="ChEBI" id="CHEBI:30616"/>
    </ligand>
</feature>
<evidence type="ECO:0000259" key="9">
    <source>
        <dbReference type="PROSITE" id="PS51510"/>
    </source>
</evidence>
<dbReference type="PANTHER" id="PTHR11547:SF38">
    <property type="entry name" value="ARGININE KINASE 1-RELATED"/>
    <property type="match status" value="1"/>
</dbReference>
<evidence type="ECO:0000256" key="4">
    <source>
        <dbReference type="ARBA" id="ARBA00022777"/>
    </source>
</evidence>
<dbReference type="PROSITE" id="PS51509">
    <property type="entry name" value="PHOSPHAGEN_KINASE_N"/>
    <property type="match status" value="1"/>
</dbReference>
<dbReference type="SUPFAM" id="SSF55931">
    <property type="entry name" value="Glutamine synthetase/guanido kinase"/>
    <property type="match status" value="1"/>
</dbReference>
<organism evidence="10 11">
    <name type="scientific">Biomphalaria glabrata</name>
    <name type="common">Bloodfluke planorb</name>
    <name type="synonym">Freshwater snail</name>
    <dbReference type="NCBI Taxonomy" id="6526"/>
    <lineage>
        <taxon>Eukaryota</taxon>
        <taxon>Metazoa</taxon>
        <taxon>Spiralia</taxon>
        <taxon>Lophotrochozoa</taxon>
        <taxon>Mollusca</taxon>
        <taxon>Gastropoda</taxon>
        <taxon>Heterobranchia</taxon>
        <taxon>Euthyneura</taxon>
        <taxon>Panpulmonata</taxon>
        <taxon>Hygrophila</taxon>
        <taxon>Lymnaeoidea</taxon>
        <taxon>Planorbidae</taxon>
        <taxon>Biomphalaria</taxon>
    </lineage>
</organism>
<dbReference type="EnsemblMetazoa" id="BGLB017203-RA">
    <property type="protein sequence ID" value="BGLB017203-PA"/>
    <property type="gene ID" value="BGLB017203"/>
</dbReference>